<evidence type="ECO:0000313" key="1">
    <source>
        <dbReference type="EMBL" id="CAE7325398.1"/>
    </source>
</evidence>
<protein>
    <submittedName>
        <fullName evidence="1">Uncharacterized protein</fullName>
    </submittedName>
</protein>
<dbReference type="EMBL" id="CAJNDS010002099">
    <property type="protein sequence ID" value="CAE7325398.1"/>
    <property type="molecule type" value="Genomic_DNA"/>
</dbReference>
<reference evidence="1" key="1">
    <citation type="submission" date="2021-02" db="EMBL/GenBank/DDBJ databases">
        <authorList>
            <person name="Dougan E. K."/>
            <person name="Rhodes N."/>
            <person name="Thang M."/>
            <person name="Chan C."/>
        </authorList>
    </citation>
    <scope>NUCLEOTIDE SEQUENCE</scope>
</reference>
<gene>
    <name evidence="1" type="ORF">SNAT2548_LOCUS17034</name>
</gene>
<evidence type="ECO:0000313" key="2">
    <source>
        <dbReference type="Proteomes" id="UP000604046"/>
    </source>
</evidence>
<accession>A0A812NNN5</accession>
<organism evidence="1 2">
    <name type="scientific">Symbiodinium natans</name>
    <dbReference type="NCBI Taxonomy" id="878477"/>
    <lineage>
        <taxon>Eukaryota</taxon>
        <taxon>Sar</taxon>
        <taxon>Alveolata</taxon>
        <taxon>Dinophyceae</taxon>
        <taxon>Suessiales</taxon>
        <taxon>Symbiodiniaceae</taxon>
        <taxon>Symbiodinium</taxon>
    </lineage>
</organism>
<dbReference type="Proteomes" id="UP000604046">
    <property type="component" value="Unassembled WGS sequence"/>
</dbReference>
<keyword evidence="2" id="KW-1185">Reference proteome</keyword>
<sequence>MRPSVLRRMSKHITFADLGSAALCPNCRANIRTLVGDKTVSQDAFSVRYKSIHIRGLRLGPDEDLHSAVGRLFGLDLSRPRLRLICAGAVVPRGTALSELPGQPPLLMVVFPKEDVDRGVFERMGEWFSSWWDGG</sequence>
<proteinExistence type="predicted"/>
<name>A0A812NNN5_9DINO</name>
<dbReference type="AlphaFoldDB" id="A0A812NNN5"/>
<comment type="caution">
    <text evidence="1">The sequence shown here is derived from an EMBL/GenBank/DDBJ whole genome shotgun (WGS) entry which is preliminary data.</text>
</comment>
<dbReference type="OrthoDB" id="337575at2759"/>